<feature type="region of interest" description="Disordered" evidence="1">
    <location>
        <begin position="1"/>
        <end position="57"/>
    </location>
</feature>
<reference evidence="3" key="1">
    <citation type="journal article" date="2005" name="Nature">
        <title>The map-based sequence of the rice genome.</title>
        <authorList>
            <consortium name="International rice genome sequencing project (IRGSP)"/>
            <person name="Matsumoto T."/>
            <person name="Wu J."/>
            <person name="Kanamori H."/>
            <person name="Katayose Y."/>
            <person name="Fujisawa M."/>
            <person name="Namiki N."/>
            <person name="Mizuno H."/>
            <person name="Yamamoto K."/>
            <person name="Antonio B.A."/>
            <person name="Baba T."/>
            <person name="Sakata K."/>
            <person name="Nagamura Y."/>
            <person name="Aoki H."/>
            <person name="Arikawa K."/>
            <person name="Arita K."/>
            <person name="Bito T."/>
            <person name="Chiden Y."/>
            <person name="Fujitsuka N."/>
            <person name="Fukunaka R."/>
            <person name="Hamada M."/>
            <person name="Harada C."/>
            <person name="Hayashi A."/>
            <person name="Hijishita S."/>
            <person name="Honda M."/>
            <person name="Hosokawa S."/>
            <person name="Ichikawa Y."/>
            <person name="Idonuma A."/>
            <person name="Iijima M."/>
            <person name="Ikeda M."/>
            <person name="Ikeno M."/>
            <person name="Ito K."/>
            <person name="Ito S."/>
            <person name="Ito T."/>
            <person name="Ito Y."/>
            <person name="Ito Y."/>
            <person name="Iwabuchi A."/>
            <person name="Kamiya K."/>
            <person name="Karasawa W."/>
            <person name="Kurita K."/>
            <person name="Katagiri S."/>
            <person name="Kikuta A."/>
            <person name="Kobayashi H."/>
            <person name="Kobayashi N."/>
            <person name="Machita K."/>
            <person name="Maehara T."/>
            <person name="Masukawa M."/>
            <person name="Mizubayashi T."/>
            <person name="Mukai Y."/>
            <person name="Nagasaki H."/>
            <person name="Nagata Y."/>
            <person name="Naito S."/>
            <person name="Nakashima M."/>
            <person name="Nakama Y."/>
            <person name="Nakamichi Y."/>
            <person name="Nakamura M."/>
            <person name="Meguro A."/>
            <person name="Negishi M."/>
            <person name="Ohta I."/>
            <person name="Ohta T."/>
            <person name="Okamoto M."/>
            <person name="Ono N."/>
            <person name="Saji S."/>
            <person name="Sakaguchi M."/>
            <person name="Sakai K."/>
            <person name="Shibata M."/>
            <person name="Shimokawa T."/>
            <person name="Song J."/>
            <person name="Takazaki Y."/>
            <person name="Terasawa K."/>
            <person name="Tsugane M."/>
            <person name="Tsuji K."/>
            <person name="Ueda S."/>
            <person name="Waki K."/>
            <person name="Yamagata H."/>
            <person name="Yamamoto M."/>
            <person name="Yamamoto S."/>
            <person name="Yamane H."/>
            <person name="Yoshiki S."/>
            <person name="Yoshihara R."/>
            <person name="Yukawa K."/>
            <person name="Zhong H."/>
            <person name="Yano M."/>
            <person name="Yuan Q."/>
            <person name="Ouyang S."/>
            <person name="Liu J."/>
            <person name="Jones K.M."/>
            <person name="Gansberger K."/>
            <person name="Moffat K."/>
            <person name="Hill J."/>
            <person name="Bera J."/>
            <person name="Fadrosh D."/>
            <person name="Jin S."/>
            <person name="Johri S."/>
            <person name="Kim M."/>
            <person name="Overton L."/>
            <person name="Reardon M."/>
            <person name="Tsitrin T."/>
            <person name="Vuong H."/>
            <person name="Weaver B."/>
            <person name="Ciecko A."/>
            <person name="Tallon L."/>
            <person name="Jackson J."/>
            <person name="Pai G."/>
            <person name="Aken S.V."/>
            <person name="Utterback T."/>
            <person name="Reidmuller S."/>
            <person name="Feldblyum T."/>
            <person name="Hsiao J."/>
            <person name="Zismann V."/>
            <person name="Iobst S."/>
            <person name="de Vazeille A.R."/>
            <person name="Buell C.R."/>
            <person name="Ying K."/>
            <person name="Li Y."/>
            <person name="Lu T."/>
            <person name="Huang Y."/>
            <person name="Zhao Q."/>
            <person name="Feng Q."/>
            <person name="Zhang L."/>
            <person name="Zhu J."/>
            <person name="Weng Q."/>
            <person name="Mu J."/>
            <person name="Lu Y."/>
            <person name="Fan D."/>
            <person name="Liu Y."/>
            <person name="Guan J."/>
            <person name="Zhang Y."/>
            <person name="Yu S."/>
            <person name="Liu X."/>
            <person name="Zhang Y."/>
            <person name="Hong G."/>
            <person name="Han B."/>
            <person name="Choisne N."/>
            <person name="Demange N."/>
            <person name="Orjeda G."/>
            <person name="Samain S."/>
            <person name="Cattolico L."/>
            <person name="Pelletier E."/>
            <person name="Couloux A."/>
            <person name="Segurens B."/>
            <person name="Wincker P."/>
            <person name="D'Hont A."/>
            <person name="Scarpelli C."/>
            <person name="Weissenbach J."/>
            <person name="Salanoubat M."/>
            <person name="Quetier F."/>
            <person name="Yu Y."/>
            <person name="Kim H.R."/>
            <person name="Rambo T."/>
            <person name="Currie J."/>
            <person name="Collura K."/>
            <person name="Luo M."/>
            <person name="Yang T."/>
            <person name="Ammiraju J.S.S."/>
            <person name="Engler F."/>
            <person name="Soderlund C."/>
            <person name="Wing R.A."/>
            <person name="Palmer L.E."/>
            <person name="de la Bastide M."/>
            <person name="Spiegel L."/>
            <person name="Nascimento L."/>
            <person name="Zutavern T."/>
            <person name="O'Shaughnessy A."/>
            <person name="Dike S."/>
            <person name="Dedhia N."/>
            <person name="Preston R."/>
            <person name="Balija V."/>
            <person name="McCombie W.R."/>
            <person name="Chow T."/>
            <person name="Chen H."/>
            <person name="Chung M."/>
            <person name="Chen C."/>
            <person name="Shaw J."/>
            <person name="Wu H."/>
            <person name="Hsiao K."/>
            <person name="Chao Y."/>
            <person name="Chu M."/>
            <person name="Cheng C."/>
            <person name="Hour A."/>
            <person name="Lee P."/>
            <person name="Lin S."/>
            <person name="Lin Y."/>
            <person name="Liou J."/>
            <person name="Liu S."/>
            <person name="Hsing Y."/>
            <person name="Raghuvanshi S."/>
            <person name="Mohanty A."/>
            <person name="Bharti A.K."/>
            <person name="Gaur A."/>
            <person name="Gupta V."/>
            <person name="Kumar D."/>
            <person name="Ravi V."/>
            <person name="Vij S."/>
            <person name="Kapur A."/>
            <person name="Khurana P."/>
            <person name="Khurana P."/>
            <person name="Khurana J.P."/>
            <person name="Tyagi A.K."/>
            <person name="Gaikwad K."/>
            <person name="Singh A."/>
            <person name="Dalal V."/>
            <person name="Srivastava S."/>
            <person name="Dixit A."/>
            <person name="Pal A.K."/>
            <person name="Ghazi I.A."/>
            <person name="Yadav M."/>
            <person name="Pandit A."/>
            <person name="Bhargava A."/>
            <person name="Sureshbabu K."/>
            <person name="Batra K."/>
            <person name="Sharma T.R."/>
            <person name="Mohapatra T."/>
            <person name="Singh N.K."/>
            <person name="Messing J."/>
            <person name="Nelson A.B."/>
            <person name="Fuks G."/>
            <person name="Kavchok S."/>
            <person name="Keizer G."/>
            <person name="Linton E."/>
            <person name="Llaca V."/>
            <person name="Song R."/>
            <person name="Tanyolac B."/>
            <person name="Young S."/>
            <person name="Ho-Il K."/>
            <person name="Hahn J.H."/>
            <person name="Sangsakoo G."/>
            <person name="Vanavichit A."/>
            <person name="de Mattos Luiz.A.T."/>
            <person name="Zimmer P.D."/>
            <person name="Malone G."/>
            <person name="Dellagostin O."/>
            <person name="de Oliveira A.C."/>
            <person name="Bevan M."/>
            <person name="Bancroft I."/>
            <person name="Minx P."/>
            <person name="Cordum H."/>
            <person name="Wilson R."/>
            <person name="Cheng Z."/>
            <person name="Jin W."/>
            <person name="Jiang J."/>
            <person name="Leong S.A."/>
            <person name="Iwama H."/>
            <person name="Gojobori T."/>
            <person name="Itoh T."/>
            <person name="Niimura Y."/>
            <person name="Fujii Y."/>
            <person name="Habara T."/>
            <person name="Sakai H."/>
            <person name="Sato Y."/>
            <person name="Wilson G."/>
            <person name="Kumar K."/>
            <person name="McCouch S."/>
            <person name="Juretic N."/>
            <person name="Hoen D."/>
            <person name="Wright S."/>
            <person name="Bruskiewich R."/>
            <person name="Bureau T."/>
            <person name="Miyao A."/>
            <person name="Hirochika H."/>
            <person name="Nishikawa T."/>
            <person name="Kadowaki K."/>
            <person name="Sugiura M."/>
            <person name="Burr B."/>
            <person name="Sasaki T."/>
        </authorList>
    </citation>
    <scope>NUCLEOTIDE SEQUENCE [LARGE SCALE GENOMIC DNA]</scope>
    <source>
        <strain evidence="3">cv. Nipponbare</strain>
    </source>
</reference>
<protein>
    <submittedName>
        <fullName evidence="2">Os04g0498725 protein</fullName>
    </submittedName>
</protein>
<gene>
    <name evidence="2" type="ordered locus">Os04g0498725</name>
    <name evidence="2" type="ORF">OSNPB_040498725</name>
</gene>
<reference evidence="2 3" key="3">
    <citation type="journal article" date="2013" name="Rice">
        <title>Improvement of the Oryza sativa Nipponbare reference genome using next generation sequence and optical map data.</title>
        <authorList>
            <person name="Kawahara Y."/>
            <person name="de la Bastide M."/>
            <person name="Hamilton J.P."/>
            <person name="Kanamori H."/>
            <person name="McCombie W.R."/>
            <person name="Ouyang S."/>
            <person name="Schwartz D.C."/>
            <person name="Tanaka T."/>
            <person name="Wu J."/>
            <person name="Zhou S."/>
            <person name="Childs K.L."/>
            <person name="Davidson R.M."/>
            <person name="Lin H."/>
            <person name="Quesada-Ocampo L."/>
            <person name="Vaillancourt B."/>
            <person name="Sakai H."/>
            <person name="Lee S.S."/>
            <person name="Kim J."/>
            <person name="Numa H."/>
            <person name="Itoh T."/>
            <person name="Buell C.R."/>
            <person name="Matsumoto T."/>
        </authorList>
    </citation>
    <scope>NUCLEOTIDE SEQUENCE [LARGE SCALE GENOMIC DNA]</scope>
    <source>
        <strain evidence="3">cv. Nipponbare</strain>
    </source>
</reference>
<dbReference type="eggNOG" id="ENOG502R7C1">
    <property type="taxonomic scope" value="Eukaryota"/>
</dbReference>
<dbReference type="EMBL" id="AP014960">
    <property type="protein sequence ID" value="BAS89913.1"/>
    <property type="molecule type" value="Genomic_DNA"/>
</dbReference>
<evidence type="ECO:0000313" key="3">
    <source>
        <dbReference type="Proteomes" id="UP000059680"/>
    </source>
</evidence>
<name>A0A0N7KJB0_ORYSJ</name>
<dbReference type="InParanoid" id="A0A0N7KJB0"/>
<evidence type="ECO:0000256" key="1">
    <source>
        <dbReference type="SAM" id="MobiDB-lite"/>
    </source>
</evidence>
<sequence length="309" mass="33255">MYRSCVHASSAVDAGARPADLAVGAGPDAEAGEPGERGRPAGEEAPLAPRERLHRGPRRGVLHQHGVRAQQPAPGEQVGEVGVVEPRRRPLVAVHRRRRRHRVVHRRARPDQPPGVVRVHRRVRGHRAPVRVHPEPLPERRAVRRPDACVCVPERVTRSSRVSPLAEKLLAMASTEKPVSMMFALTLEASETRPSSLPRETGTNGPPVWFAAASLAARTKMSLQETVTGHTASSSLLAASMTLNPPSERFAGSVLSVPLPSIITDASHPSTKQSWKSILRSLPGMVESNVEADLTTSLTASSTLGQDCA</sequence>
<keyword evidence="3" id="KW-1185">Reference proteome</keyword>
<reference evidence="2 3" key="2">
    <citation type="journal article" date="2013" name="Plant Cell Physiol.">
        <title>Rice Annotation Project Database (RAP-DB): an integrative and interactive database for rice genomics.</title>
        <authorList>
            <person name="Sakai H."/>
            <person name="Lee S.S."/>
            <person name="Tanaka T."/>
            <person name="Numa H."/>
            <person name="Kim J."/>
            <person name="Kawahara Y."/>
            <person name="Wakimoto H."/>
            <person name="Yang C.C."/>
            <person name="Iwamoto M."/>
            <person name="Abe T."/>
            <person name="Yamada Y."/>
            <person name="Muto A."/>
            <person name="Inokuchi H."/>
            <person name="Ikemura T."/>
            <person name="Matsumoto T."/>
            <person name="Sasaki T."/>
            <person name="Itoh T."/>
        </authorList>
    </citation>
    <scope>NUCLEOTIDE SEQUENCE [LARGE SCALE GENOMIC DNA]</scope>
    <source>
        <strain evidence="3">cv. Nipponbare</strain>
    </source>
</reference>
<dbReference type="Proteomes" id="UP000059680">
    <property type="component" value="Chromosome 4"/>
</dbReference>
<accession>A0A0N7KJB0</accession>
<dbReference type="PaxDb" id="39947-A0A0N7KJB0"/>
<dbReference type="AlphaFoldDB" id="A0A0N7KJB0"/>
<proteinExistence type="predicted"/>
<organism evidence="2 3">
    <name type="scientific">Oryza sativa subsp. japonica</name>
    <name type="common">Rice</name>
    <dbReference type="NCBI Taxonomy" id="39947"/>
    <lineage>
        <taxon>Eukaryota</taxon>
        <taxon>Viridiplantae</taxon>
        <taxon>Streptophyta</taxon>
        <taxon>Embryophyta</taxon>
        <taxon>Tracheophyta</taxon>
        <taxon>Spermatophyta</taxon>
        <taxon>Magnoliopsida</taxon>
        <taxon>Liliopsida</taxon>
        <taxon>Poales</taxon>
        <taxon>Poaceae</taxon>
        <taxon>BOP clade</taxon>
        <taxon>Oryzoideae</taxon>
        <taxon>Oryzeae</taxon>
        <taxon>Oryzinae</taxon>
        <taxon>Oryza</taxon>
        <taxon>Oryza sativa</taxon>
    </lineage>
</organism>
<evidence type="ECO:0000313" key="2">
    <source>
        <dbReference type="EMBL" id="BAS89913.1"/>
    </source>
</evidence>
<dbReference type="Gramene" id="Os04t0498725-00">
    <property type="protein sequence ID" value="Os04t0498725-00"/>
    <property type="gene ID" value="Os04g0498725"/>
</dbReference>